<name>A0A8X7R413_BRACI</name>
<proteinExistence type="predicted"/>
<dbReference type="AlphaFoldDB" id="A0A8X7R413"/>
<protein>
    <submittedName>
        <fullName evidence="1">Uncharacterized protein</fullName>
    </submittedName>
</protein>
<accession>A0A8X7R413</accession>
<gene>
    <name evidence="1" type="ORF">Bca52824_053528</name>
</gene>
<keyword evidence="2" id="KW-1185">Reference proteome</keyword>
<sequence length="74" mass="8319">MEQQIRFQVTSEFLFSKTSGVSIEICSVGYLRDHLIGTVRFLLSNFLPTATVKVPSLVVVLLEISTAFLTSRPW</sequence>
<evidence type="ECO:0000313" key="2">
    <source>
        <dbReference type="Proteomes" id="UP000886595"/>
    </source>
</evidence>
<dbReference type="Proteomes" id="UP000886595">
    <property type="component" value="Unassembled WGS sequence"/>
</dbReference>
<dbReference type="OrthoDB" id="1909968at2759"/>
<comment type="caution">
    <text evidence="1">The sequence shown here is derived from an EMBL/GenBank/DDBJ whole genome shotgun (WGS) entry which is preliminary data.</text>
</comment>
<dbReference type="EMBL" id="JAAMPC010000011">
    <property type="protein sequence ID" value="KAG2282308.1"/>
    <property type="molecule type" value="Genomic_DNA"/>
</dbReference>
<reference evidence="1 2" key="1">
    <citation type="submission" date="2020-02" db="EMBL/GenBank/DDBJ databases">
        <authorList>
            <person name="Ma Q."/>
            <person name="Huang Y."/>
            <person name="Song X."/>
            <person name="Pei D."/>
        </authorList>
    </citation>
    <scope>NUCLEOTIDE SEQUENCE [LARGE SCALE GENOMIC DNA]</scope>
    <source>
        <strain evidence="1">Sxm20200214</strain>
        <tissue evidence="1">Leaf</tissue>
    </source>
</reference>
<evidence type="ECO:0000313" key="1">
    <source>
        <dbReference type="EMBL" id="KAG2282308.1"/>
    </source>
</evidence>
<organism evidence="1 2">
    <name type="scientific">Brassica carinata</name>
    <name type="common">Ethiopian mustard</name>
    <name type="synonym">Abyssinian cabbage</name>
    <dbReference type="NCBI Taxonomy" id="52824"/>
    <lineage>
        <taxon>Eukaryota</taxon>
        <taxon>Viridiplantae</taxon>
        <taxon>Streptophyta</taxon>
        <taxon>Embryophyta</taxon>
        <taxon>Tracheophyta</taxon>
        <taxon>Spermatophyta</taxon>
        <taxon>Magnoliopsida</taxon>
        <taxon>eudicotyledons</taxon>
        <taxon>Gunneridae</taxon>
        <taxon>Pentapetalae</taxon>
        <taxon>rosids</taxon>
        <taxon>malvids</taxon>
        <taxon>Brassicales</taxon>
        <taxon>Brassicaceae</taxon>
        <taxon>Brassiceae</taxon>
        <taxon>Brassica</taxon>
    </lineage>
</organism>